<sequence length="60" mass="6996">MGVMLKTPTLARHELERVTLEERVPKDHLLRQIDAAVDVEFIRDKVARGARHWIDRGHGR</sequence>
<organism evidence="1 2">
    <name type="scientific">Burkholderia stagnalis</name>
    <dbReference type="NCBI Taxonomy" id="1503054"/>
    <lineage>
        <taxon>Bacteria</taxon>
        <taxon>Pseudomonadati</taxon>
        <taxon>Pseudomonadota</taxon>
        <taxon>Betaproteobacteria</taxon>
        <taxon>Burkholderiales</taxon>
        <taxon>Burkholderiaceae</taxon>
        <taxon>Burkholderia</taxon>
        <taxon>Burkholderia cepacia complex</taxon>
    </lineage>
</organism>
<protein>
    <recommendedName>
        <fullName evidence="3">Transposase</fullName>
    </recommendedName>
</protein>
<reference evidence="1 2" key="1">
    <citation type="submission" date="2018-08" db="EMBL/GenBank/DDBJ databases">
        <title>Comparative analysis of Burkholderia isolates from Puerto Rico.</title>
        <authorList>
            <person name="Hall C."/>
            <person name="Sahl J."/>
            <person name="Wagner D."/>
        </authorList>
    </citation>
    <scope>NUCLEOTIDE SEQUENCE [LARGE SCALE GENOMIC DNA]</scope>
    <source>
        <strain evidence="1 2">Bp8966</strain>
    </source>
</reference>
<proteinExistence type="predicted"/>
<name>A0ABX9YEH1_9BURK</name>
<gene>
    <name evidence="1" type="ORF">DF017_34620</name>
</gene>
<evidence type="ECO:0000313" key="1">
    <source>
        <dbReference type="EMBL" id="RQY79781.1"/>
    </source>
</evidence>
<evidence type="ECO:0008006" key="3">
    <source>
        <dbReference type="Google" id="ProtNLM"/>
    </source>
</evidence>
<evidence type="ECO:0000313" key="2">
    <source>
        <dbReference type="Proteomes" id="UP000281098"/>
    </source>
</evidence>
<accession>A0ABX9YEH1</accession>
<comment type="caution">
    <text evidence="1">The sequence shown here is derived from an EMBL/GenBank/DDBJ whole genome shotgun (WGS) entry which is preliminary data.</text>
</comment>
<dbReference type="Proteomes" id="UP000281098">
    <property type="component" value="Unassembled WGS sequence"/>
</dbReference>
<keyword evidence="2" id="KW-1185">Reference proteome</keyword>
<dbReference type="EMBL" id="QTPM01000083">
    <property type="protein sequence ID" value="RQY79781.1"/>
    <property type="molecule type" value="Genomic_DNA"/>
</dbReference>